<name>A0ABR3YL51_9PEZI</name>
<comment type="caution">
    <text evidence="2">The sequence shown here is derived from an EMBL/GenBank/DDBJ whole genome shotgun (WGS) entry which is preliminary data.</text>
</comment>
<evidence type="ECO:0000256" key="1">
    <source>
        <dbReference type="SAM" id="MobiDB-lite"/>
    </source>
</evidence>
<gene>
    <name evidence="2" type="ORF">Cpir12675_006101</name>
</gene>
<feature type="compositionally biased region" description="Polar residues" evidence="1">
    <location>
        <begin position="193"/>
        <end position="209"/>
    </location>
</feature>
<dbReference type="EMBL" id="JAWDJO010000252">
    <property type="protein sequence ID" value="KAL1888612.1"/>
    <property type="molecule type" value="Genomic_DNA"/>
</dbReference>
<feature type="compositionally biased region" description="Basic and acidic residues" evidence="1">
    <location>
        <begin position="173"/>
        <end position="186"/>
    </location>
</feature>
<keyword evidence="3" id="KW-1185">Reference proteome</keyword>
<sequence>MSWIIEKFFRGEPRHWLYVCVYDTGFIAESTTDSRYHWALIIGPNSQNTVLSGTKHHICKALPSSSEWSLEQVGLKDARFDFNLIVRVAVAEVTDPTYLDKTLATSSESWMCEAMNRINKGMTGVRCLKRRTKKWWEIKEITLAEANQVIAEGGFSTDNVSQSASPLRIHINGHSEEKARRKEAVRLKRQATRESGLSRNTQGAAPSVM</sequence>
<evidence type="ECO:0000313" key="3">
    <source>
        <dbReference type="Proteomes" id="UP001583280"/>
    </source>
</evidence>
<organism evidence="2 3">
    <name type="scientific">Ceratocystis pirilliformis</name>
    <dbReference type="NCBI Taxonomy" id="259994"/>
    <lineage>
        <taxon>Eukaryota</taxon>
        <taxon>Fungi</taxon>
        <taxon>Dikarya</taxon>
        <taxon>Ascomycota</taxon>
        <taxon>Pezizomycotina</taxon>
        <taxon>Sordariomycetes</taxon>
        <taxon>Hypocreomycetidae</taxon>
        <taxon>Microascales</taxon>
        <taxon>Ceratocystidaceae</taxon>
        <taxon>Ceratocystis</taxon>
    </lineage>
</organism>
<dbReference type="InterPro" id="IPR054208">
    <property type="entry name" value="DUF6914"/>
</dbReference>
<proteinExistence type="predicted"/>
<accession>A0ABR3YL51</accession>
<feature type="region of interest" description="Disordered" evidence="1">
    <location>
        <begin position="171"/>
        <end position="209"/>
    </location>
</feature>
<reference evidence="2 3" key="1">
    <citation type="journal article" date="2024" name="IMA Fungus">
        <title>IMA Genome - F19 : A genome assembly and annotation guide to empower mycologists, including annotated draft genome sequences of Ceratocystis pirilliformis, Diaporthe australafricana, Fusarium ophioides, Paecilomyces lecythidis, and Sporothrix stenoceras.</title>
        <authorList>
            <person name="Aylward J."/>
            <person name="Wilson A.M."/>
            <person name="Visagie C.M."/>
            <person name="Spraker J."/>
            <person name="Barnes I."/>
            <person name="Buitendag C."/>
            <person name="Ceriani C."/>
            <person name="Del Mar Angel L."/>
            <person name="du Plessis D."/>
            <person name="Fuchs T."/>
            <person name="Gasser K."/>
            <person name="Kramer D."/>
            <person name="Li W."/>
            <person name="Munsamy K."/>
            <person name="Piso A."/>
            <person name="Price J.L."/>
            <person name="Sonnekus B."/>
            <person name="Thomas C."/>
            <person name="van der Nest A."/>
            <person name="van Dijk A."/>
            <person name="van Heerden A."/>
            <person name="van Vuuren N."/>
            <person name="Yilmaz N."/>
            <person name="Duong T.A."/>
            <person name="van der Merwe N.A."/>
            <person name="Wingfield M.J."/>
            <person name="Wingfield B.D."/>
        </authorList>
    </citation>
    <scope>NUCLEOTIDE SEQUENCE [LARGE SCALE GENOMIC DNA]</scope>
    <source>
        <strain evidence="2 3">CMW 12675</strain>
    </source>
</reference>
<evidence type="ECO:0000313" key="2">
    <source>
        <dbReference type="EMBL" id="KAL1888612.1"/>
    </source>
</evidence>
<protein>
    <submittedName>
        <fullName evidence="2">Uncharacterized protein</fullName>
    </submittedName>
</protein>
<dbReference type="Pfam" id="PF21858">
    <property type="entry name" value="DUF6914"/>
    <property type="match status" value="1"/>
</dbReference>
<dbReference type="Proteomes" id="UP001583280">
    <property type="component" value="Unassembled WGS sequence"/>
</dbReference>